<gene>
    <name evidence="2" type="ordered locus">TUZN_0786</name>
</gene>
<dbReference type="GeneID" id="10360323"/>
<accession>F2L525</accession>
<dbReference type="EMBL" id="CP002590">
    <property type="protein sequence ID" value="AEA12274.1"/>
    <property type="molecule type" value="Genomic_DNA"/>
</dbReference>
<dbReference type="AlphaFoldDB" id="F2L525"/>
<dbReference type="InterPro" id="IPR002156">
    <property type="entry name" value="RNaseH_domain"/>
</dbReference>
<dbReference type="PROSITE" id="PS50879">
    <property type="entry name" value="RNASE_H_1"/>
    <property type="match status" value="1"/>
</dbReference>
<protein>
    <submittedName>
        <fullName evidence="2">Ribonuclease H</fullName>
    </submittedName>
</protein>
<reference key="2">
    <citation type="submission" date="2011-03" db="EMBL/GenBank/DDBJ databases">
        <title>Complete genome sequence of the thermoacidophilic crenarchaeon Thermoproteus uzoniensis 768-20.</title>
        <authorList>
            <person name="Mardanov A.V."/>
            <person name="Gumerov V.M."/>
            <person name="Beletsky A.V."/>
            <person name="Prokofeva M.I."/>
            <person name="Bonch-Osmolovskaya E.A."/>
            <person name="Ravin N.V."/>
            <person name="Skryabin K.G."/>
        </authorList>
    </citation>
    <scope>NUCLEOTIDE SEQUENCE</scope>
    <source>
        <strain>768-20</strain>
    </source>
</reference>
<dbReference type="PANTHER" id="PTHR46387:SF2">
    <property type="entry name" value="RIBONUCLEASE HI"/>
    <property type="match status" value="1"/>
</dbReference>
<feature type="domain" description="RNase H type-1" evidence="1">
    <location>
        <begin position="1"/>
        <end position="135"/>
    </location>
</feature>
<evidence type="ECO:0000313" key="3">
    <source>
        <dbReference type="Proteomes" id="UP000008138"/>
    </source>
</evidence>
<dbReference type="SUPFAM" id="SSF53098">
    <property type="entry name" value="Ribonuclease H-like"/>
    <property type="match status" value="1"/>
</dbReference>
<dbReference type="Gene3D" id="3.30.420.10">
    <property type="entry name" value="Ribonuclease H-like superfamily/Ribonuclease H"/>
    <property type="match status" value="1"/>
</dbReference>
<sequence length="193" mass="21251">MRCAVYFDGACEPVNPGGLGTYGYVIYDEGGRRLDRGYGVACHGDGCTNNVAEYVALREALRRAKELGCDEVEIRGDSQLVVRQIKGEWAVNSLKLMELKDEVEALLAGFARWSVEWVPREANKEADGLSQIAYEVYAAQYGYGGGDGWIQTLIGEVRRAAEAEGLRPEEAARILAALLKKYRLGELRELAEG</sequence>
<dbReference type="InterPro" id="IPR012337">
    <property type="entry name" value="RNaseH-like_sf"/>
</dbReference>
<dbReference type="STRING" id="999630.TUZN_0786"/>
<keyword evidence="3" id="KW-1185">Reference proteome</keyword>
<dbReference type="CDD" id="cd09279">
    <property type="entry name" value="RNase_HI_like"/>
    <property type="match status" value="1"/>
</dbReference>
<proteinExistence type="predicted"/>
<dbReference type="RefSeq" id="WP_013679610.1">
    <property type="nucleotide sequence ID" value="NC_015315.1"/>
</dbReference>
<dbReference type="GO" id="GO:0003676">
    <property type="term" value="F:nucleic acid binding"/>
    <property type="evidence" value="ECO:0007669"/>
    <property type="project" value="InterPro"/>
</dbReference>
<dbReference type="PANTHER" id="PTHR46387">
    <property type="entry name" value="POLYNUCLEOTIDYL TRANSFERASE, RIBONUCLEASE H-LIKE SUPERFAMILY PROTEIN"/>
    <property type="match status" value="1"/>
</dbReference>
<evidence type="ECO:0000259" key="1">
    <source>
        <dbReference type="PROSITE" id="PS50879"/>
    </source>
</evidence>
<organism evidence="2 3">
    <name type="scientific">Thermoproteus uzoniensis (strain 768-20)</name>
    <dbReference type="NCBI Taxonomy" id="999630"/>
    <lineage>
        <taxon>Archaea</taxon>
        <taxon>Thermoproteota</taxon>
        <taxon>Thermoprotei</taxon>
        <taxon>Thermoproteales</taxon>
        <taxon>Thermoproteaceae</taxon>
        <taxon>Thermoproteus</taxon>
    </lineage>
</organism>
<dbReference type="Pfam" id="PF13456">
    <property type="entry name" value="RVT_3"/>
    <property type="match status" value="1"/>
</dbReference>
<dbReference type="eggNOG" id="arCOG02942">
    <property type="taxonomic scope" value="Archaea"/>
</dbReference>
<reference evidence="2 3" key="1">
    <citation type="journal article" date="2011" name="J. Bacteriol.">
        <title>Complete genome sequence of the thermoacidophilic crenarchaeon Thermoproteus uzoniensis 768-20.</title>
        <authorList>
            <person name="Mardanov A.V."/>
            <person name="Gumerov V.M."/>
            <person name="Beletsky A.V."/>
            <person name="Prokofeva M.I."/>
            <person name="Bonch-Osmolovskaya E.A."/>
            <person name="Ravin N.V."/>
            <person name="Skryabin K.G."/>
        </authorList>
    </citation>
    <scope>NUCLEOTIDE SEQUENCE [LARGE SCALE GENOMIC DNA]</scope>
    <source>
        <strain evidence="2 3">768-20</strain>
    </source>
</reference>
<dbReference type="KEGG" id="tuz:TUZN_0786"/>
<evidence type="ECO:0000313" key="2">
    <source>
        <dbReference type="EMBL" id="AEA12274.1"/>
    </source>
</evidence>
<dbReference type="InterPro" id="IPR053576">
    <property type="entry name" value="RNase_HI-like"/>
</dbReference>
<dbReference type="OrthoDB" id="52651at2157"/>
<dbReference type="InterPro" id="IPR036397">
    <property type="entry name" value="RNaseH_sf"/>
</dbReference>
<dbReference type="Proteomes" id="UP000008138">
    <property type="component" value="Chromosome"/>
</dbReference>
<name>F2L525_THEU7</name>
<dbReference type="NCBIfam" id="NF041175">
    <property type="entry name" value="RNAseHI_Thmprot"/>
    <property type="match status" value="1"/>
</dbReference>
<dbReference type="HOGENOM" id="CLU_095977_0_0_2"/>
<dbReference type="GO" id="GO:0004523">
    <property type="term" value="F:RNA-DNA hybrid ribonuclease activity"/>
    <property type="evidence" value="ECO:0007669"/>
    <property type="project" value="InterPro"/>
</dbReference>